<dbReference type="AlphaFoldDB" id="A0A1Y6J1B7"/>
<dbReference type="GO" id="GO:0046872">
    <property type="term" value="F:metal ion binding"/>
    <property type="evidence" value="ECO:0007669"/>
    <property type="project" value="UniProtKB-KW"/>
</dbReference>
<dbReference type="InterPro" id="IPR036866">
    <property type="entry name" value="RibonucZ/Hydroxyglut_hydro"/>
</dbReference>
<evidence type="ECO:0000259" key="6">
    <source>
        <dbReference type="SMART" id="SM00849"/>
    </source>
</evidence>
<reference evidence="7 10" key="2">
    <citation type="submission" date="2023-11" db="EMBL/GenBank/DDBJ databases">
        <title>Plant-associative lifestyle of Vibrio porteresiae and its evolutionary dynamics.</title>
        <authorList>
            <person name="Rameshkumar N."/>
            <person name="Kirti K."/>
        </authorList>
    </citation>
    <scope>NUCLEOTIDE SEQUENCE [LARGE SCALE GENOMIC DNA]</scope>
    <source>
        <strain evidence="7 10">MSSRF38</strain>
    </source>
</reference>
<dbReference type="PANTHER" id="PTHR46233">
    <property type="entry name" value="HYDROXYACYLGLUTATHIONE HYDROLASE GLOC"/>
    <property type="match status" value="1"/>
</dbReference>
<proteinExistence type="predicted"/>
<dbReference type="EMBL" id="JAWRCO010000002">
    <property type="protein sequence ID" value="MDW6005446.1"/>
    <property type="molecule type" value="Genomic_DNA"/>
</dbReference>
<keyword evidence="3 8" id="KW-0378">Hydrolase</keyword>
<dbReference type="Gene3D" id="3.60.15.10">
    <property type="entry name" value="Ribonuclease Z/Hydroxyacylglutathione hydrolase-like"/>
    <property type="match status" value="1"/>
</dbReference>
<keyword evidence="4" id="KW-0862">Zinc</keyword>
<dbReference type="Proteomes" id="UP001283366">
    <property type="component" value="Unassembled WGS sequence"/>
</dbReference>
<dbReference type="SMART" id="SM00849">
    <property type="entry name" value="Lactamase_B"/>
    <property type="match status" value="1"/>
</dbReference>
<dbReference type="InterPro" id="IPR051453">
    <property type="entry name" value="MBL_Glyoxalase_II"/>
</dbReference>
<evidence type="ECO:0000313" key="7">
    <source>
        <dbReference type="EMBL" id="MDW6005446.1"/>
    </source>
</evidence>
<evidence type="ECO:0000256" key="3">
    <source>
        <dbReference type="ARBA" id="ARBA00022801"/>
    </source>
</evidence>
<dbReference type="Proteomes" id="UP000196125">
    <property type="component" value="Unassembled WGS sequence"/>
</dbReference>
<evidence type="ECO:0000256" key="5">
    <source>
        <dbReference type="SAM" id="SignalP"/>
    </source>
</evidence>
<feature type="domain" description="Metallo-beta-lactamase" evidence="6">
    <location>
        <begin position="57"/>
        <end position="240"/>
    </location>
</feature>
<name>A0A1Y6J1B7_9VIBR</name>
<evidence type="ECO:0000313" key="10">
    <source>
        <dbReference type="Proteomes" id="UP001283366"/>
    </source>
</evidence>
<dbReference type="CDD" id="cd16280">
    <property type="entry name" value="metallo-hydrolase-like_MBL-fold"/>
    <property type="match status" value="1"/>
</dbReference>
<keyword evidence="2" id="KW-0479">Metal-binding</keyword>
<evidence type="ECO:0000256" key="1">
    <source>
        <dbReference type="ARBA" id="ARBA00001947"/>
    </source>
</evidence>
<dbReference type="GO" id="GO:0008800">
    <property type="term" value="F:beta-lactamase activity"/>
    <property type="evidence" value="ECO:0007669"/>
    <property type="project" value="UniProtKB-EC"/>
</dbReference>
<reference evidence="8 9" key="1">
    <citation type="submission" date="2017-05" db="EMBL/GenBank/DDBJ databases">
        <authorList>
            <person name="Song R."/>
            <person name="Chenine A.L."/>
            <person name="Ruprecht R.M."/>
        </authorList>
    </citation>
    <scope>NUCLEOTIDE SEQUENCE [LARGE SCALE GENOMIC DNA]</scope>
    <source>
        <strain evidence="8 9">CECT 7927</strain>
    </source>
</reference>
<organism evidence="8 9">
    <name type="scientific">Vibrio mangrovi</name>
    <dbReference type="NCBI Taxonomy" id="474394"/>
    <lineage>
        <taxon>Bacteria</taxon>
        <taxon>Pseudomonadati</taxon>
        <taxon>Pseudomonadota</taxon>
        <taxon>Gammaproteobacteria</taxon>
        <taxon>Vibrionales</taxon>
        <taxon>Vibrionaceae</taxon>
        <taxon>Vibrio</taxon>
    </lineage>
</organism>
<evidence type="ECO:0000256" key="2">
    <source>
        <dbReference type="ARBA" id="ARBA00022723"/>
    </source>
</evidence>
<dbReference type="EMBL" id="FXXI01000008">
    <property type="protein sequence ID" value="SMS02113.1"/>
    <property type="molecule type" value="Genomic_DNA"/>
</dbReference>
<keyword evidence="10" id="KW-1185">Reference proteome</keyword>
<evidence type="ECO:0000313" key="8">
    <source>
        <dbReference type="EMBL" id="SMS02113.1"/>
    </source>
</evidence>
<protein>
    <submittedName>
        <fullName evidence="7">MBL fold metallo-hydrolase</fullName>
    </submittedName>
    <submittedName>
        <fullName evidence="8">Metallo-beta-lactamase L1</fullName>
        <ecNumber evidence="8">3.5.2.6</ecNumber>
    </submittedName>
</protein>
<evidence type="ECO:0000313" key="9">
    <source>
        <dbReference type="Proteomes" id="UP000196125"/>
    </source>
</evidence>
<accession>A0A1Y6J1B7</accession>
<gene>
    <name evidence="7" type="ORF">SBX37_21480</name>
    <name evidence="8" type="ORF">VIM7927_03428</name>
</gene>
<dbReference type="Pfam" id="PF00753">
    <property type="entry name" value="Lactamase_B"/>
    <property type="match status" value="1"/>
</dbReference>
<dbReference type="SUPFAM" id="SSF56281">
    <property type="entry name" value="Metallo-hydrolase/oxidoreductase"/>
    <property type="match status" value="1"/>
</dbReference>
<sequence>MVATKGIIRNCLWVLIFISLSSFATEVDEFIPEKTTKNGYVEPFQMFDDVFYVGDKWVSSYLIKTSAGLVLVDTLESPYGRWIPDNIRSLGLDPNEIKYIFITHGHSDHVGNAEYLQSKYGSKIVISYEDYLLAKELSAKSSGQALFKVPHVESFTKDGDEIVVGNTAFKFYLTPGHTKGCLSIDFFVTENGIRHRAFIVGGNGTNFSGSELAHRYVESVARIKAISQSEPVVEVNLANHPRMNQLFERKNRAVKGVNPFIDSKGFQDFVATLEARGAKKLQEEQAQ</sequence>
<comment type="cofactor">
    <cofactor evidence="1">
        <name>Zn(2+)</name>
        <dbReference type="ChEBI" id="CHEBI:29105"/>
    </cofactor>
</comment>
<dbReference type="RefSeq" id="WP_200807769.1">
    <property type="nucleotide sequence ID" value="NZ_AP024884.1"/>
</dbReference>
<feature type="chain" id="PRO_5012079851" evidence="5">
    <location>
        <begin position="25"/>
        <end position="287"/>
    </location>
</feature>
<feature type="signal peptide" evidence="5">
    <location>
        <begin position="1"/>
        <end position="24"/>
    </location>
</feature>
<dbReference type="EC" id="3.5.2.6" evidence="8"/>
<evidence type="ECO:0000256" key="4">
    <source>
        <dbReference type="ARBA" id="ARBA00022833"/>
    </source>
</evidence>
<keyword evidence="5" id="KW-0732">Signal</keyword>
<dbReference type="InterPro" id="IPR001279">
    <property type="entry name" value="Metallo-B-lactamas"/>
</dbReference>
<dbReference type="PANTHER" id="PTHR46233:SF3">
    <property type="entry name" value="HYDROXYACYLGLUTATHIONE HYDROLASE GLOC"/>
    <property type="match status" value="1"/>
</dbReference>